<comment type="caution">
    <text evidence="1">The sequence shown here is derived from an EMBL/GenBank/DDBJ whole genome shotgun (WGS) entry which is preliminary data.</text>
</comment>
<sequence>MLNTRINVPWHTQFAMALWRCGNVFGSEGKCRDHVRFVKDLAKEVVTTHLLCGVSHNGWAREERLIAWIPPSDEWVKLNTDGASHGNPGLATAEEVLRDVEGNWRGGFALNIGIVQHRYMSYGESITGYT</sequence>
<organism evidence="1 2">
    <name type="scientific">Cardamine amara subsp. amara</name>
    <dbReference type="NCBI Taxonomy" id="228776"/>
    <lineage>
        <taxon>Eukaryota</taxon>
        <taxon>Viridiplantae</taxon>
        <taxon>Streptophyta</taxon>
        <taxon>Embryophyta</taxon>
        <taxon>Tracheophyta</taxon>
        <taxon>Spermatophyta</taxon>
        <taxon>Magnoliopsida</taxon>
        <taxon>eudicotyledons</taxon>
        <taxon>Gunneridae</taxon>
        <taxon>Pentapetalae</taxon>
        <taxon>rosids</taxon>
        <taxon>malvids</taxon>
        <taxon>Brassicales</taxon>
        <taxon>Brassicaceae</taxon>
        <taxon>Cardamineae</taxon>
        <taxon>Cardamine</taxon>
    </lineage>
</organism>
<dbReference type="AlphaFoldDB" id="A0ABD1AAM6"/>
<dbReference type="InterPro" id="IPR053151">
    <property type="entry name" value="RNase_H-like"/>
</dbReference>
<dbReference type="PANTHER" id="PTHR47723">
    <property type="entry name" value="OS05G0353850 PROTEIN"/>
    <property type="match status" value="1"/>
</dbReference>
<dbReference type="Proteomes" id="UP001558713">
    <property type="component" value="Unassembled WGS sequence"/>
</dbReference>
<protein>
    <submittedName>
        <fullName evidence="1">Ribonuclease H protein</fullName>
    </submittedName>
</protein>
<gene>
    <name evidence="1" type="ORF">V5N11_011704</name>
</gene>
<dbReference type="EMBL" id="JBANAX010000547">
    <property type="protein sequence ID" value="KAL1203855.1"/>
    <property type="molecule type" value="Genomic_DNA"/>
</dbReference>
<evidence type="ECO:0000313" key="1">
    <source>
        <dbReference type="EMBL" id="KAL1203855.1"/>
    </source>
</evidence>
<reference evidence="1 2" key="1">
    <citation type="submission" date="2024-04" db="EMBL/GenBank/DDBJ databases">
        <title>Genome assembly C_amara_ONT_v2.</title>
        <authorList>
            <person name="Yant L."/>
            <person name="Moore C."/>
            <person name="Slenker M."/>
        </authorList>
    </citation>
    <scope>NUCLEOTIDE SEQUENCE [LARGE SCALE GENOMIC DNA]</scope>
    <source>
        <tissue evidence="1">Leaf</tissue>
    </source>
</reference>
<evidence type="ECO:0000313" key="2">
    <source>
        <dbReference type="Proteomes" id="UP001558713"/>
    </source>
</evidence>
<dbReference type="PANTHER" id="PTHR47723:SF19">
    <property type="entry name" value="POLYNUCLEOTIDYL TRANSFERASE, RIBONUCLEASE H-LIKE SUPERFAMILY PROTEIN"/>
    <property type="match status" value="1"/>
</dbReference>
<accession>A0ABD1AAM6</accession>
<keyword evidence="2" id="KW-1185">Reference proteome</keyword>
<proteinExistence type="predicted"/>
<name>A0ABD1AAM6_CARAN</name>